<dbReference type="InterPro" id="IPR029063">
    <property type="entry name" value="SAM-dependent_MTases_sf"/>
</dbReference>
<dbReference type="GO" id="GO:0003676">
    <property type="term" value="F:nucleic acid binding"/>
    <property type="evidence" value="ECO:0007669"/>
    <property type="project" value="InterPro"/>
</dbReference>
<sequence length="483" mass="53422">MSIVEKFTAEDGSTANGLISLNFLEKIEEARTAALKTYEAGAAQLVAGFATIQEARKLAGIAHGGHGFYRDSTKESAHLDRLGGRDFDAEVSLAAVRRTLDAAIWTRLLEQTGLRNMMDKQERDEFDRALRGDDVPEATLETITATFQRLCGEAELIFQRGLARAFSSLDRRFKSHDGFKIGARVIIDRLMSVESGHWHYGGSMEGTFIDLERIFAILDGRQPAPGTLRRAIEADRPGWGPKQSETATRYFKVRVFKNGNAHLWFERPDLVAKVNATLAEYYGEALPDAAPVDASPDIFRNRTNLPAKDLAFYATPGTVAEEALRDLYLSPGNKVLEPSAGIGGLVAPLVEKGCMVDAIEIHPERAATLAGRNLPGVTVRCTNFLGLTPREDYDLVVMNPPFAGTHWMDHVMQGWAFLKPGGQLVAILPASAEVNETPKHERFRAWAGKVGRDRWGRMFRDLPPESFREVGVNINTVVLTMRK</sequence>
<dbReference type="SUPFAM" id="SSF53335">
    <property type="entry name" value="S-adenosyl-L-methionine-dependent methyltransferases"/>
    <property type="match status" value="1"/>
</dbReference>
<dbReference type="PROSITE" id="PS00092">
    <property type="entry name" value="N6_MTASE"/>
    <property type="match status" value="1"/>
</dbReference>
<evidence type="ECO:0000313" key="2">
    <source>
        <dbReference type="EMBL" id="VDC34038.1"/>
    </source>
</evidence>
<dbReference type="GO" id="GO:0032259">
    <property type="term" value="P:methylation"/>
    <property type="evidence" value="ECO:0007669"/>
    <property type="project" value="InterPro"/>
</dbReference>
<dbReference type="GO" id="GO:0008168">
    <property type="term" value="F:methyltransferase activity"/>
    <property type="evidence" value="ECO:0007669"/>
    <property type="project" value="InterPro"/>
</dbReference>
<protein>
    <recommendedName>
        <fullName evidence="1">DUF4942 domain-containing protein</fullName>
    </recommendedName>
</protein>
<dbReference type="Pfam" id="PF13708">
    <property type="entry name" value="DUF4942"/>
    <property type="match status" value="1"/>
</dbReference>
<organism evidence="2 3">
    <name type="scientific">Pseudogemmobacter humi</name>
    <dbReference type="NCBI Taxonomy" id="2483812"/>
    <lineage>
        <taxon>Bacteria</taxon>
        <taxon>Pseudomonadati</taxon>
        <taxon>Pseudomonadota</taxon>
        <taxon>Alphaproteobacteria</taxon>
        <taxon>Rhodobacterales</taxon>
        <taxon>Paracoccaceae</taxon>
        <taxon>Pseudogemmobacter</taxon>
    </lineage>
</organism>
<dbReference type="CDD" id="cd02440">
    <property type="entry name" value="AdoMet_MTases"/>
    <property type="match status" value="1"/>
</dbReference>
<evidence type="ECO:0000259" key="1">
    <source>
        <dbReference type="Pfam" id="PF13708"/>
    </source>
</evidence>
<dbReference type="RefSeq" id="WP_124088887.1">
    <property type="nucleotide sequence ID" value="NZ_UXAW01000142.1"/>
</dbReference>
<feature type="domain" description="DUF4942" evidence="1">
    <location>
        <begin position="98"/>
        <end position="284"/>
    </location>
</feature>
<dbReference type="PRINTS" id="PR00507">
    <property type="entry name" value="N12N6MTFRASE"/>
</dbReference>
<dbReference type="InterPro" id="IPR031339">
    <property type="entry name" value="DUF4942"/>
</dbReference>
<proteinExistence type="predicted"/>
<name>A0A3P5XY22_9RHOB</name>
<dbReference type="Gene3D" id="3.40.50.150">
    <property type="entry name" value="Vaccinia Virus protein VP39"/>
    <property type="match status" value="1"/>
</dbReference>
<dbReference type="EMBL" id="UXAW01000142">
    <property type="protein sequence ID" value="VDC34038.1"/>
    <property type="molecule type" value="Genomic_DNA"/>
</dbReference>
<keyword evidence="3" id="KW-1185">Reference proteome</keyword>
<dbReference type="AlphaFoldDB" id="A0A3P5XY22"/>
<evidence type="ECO:0000313" key="3">
    <source>
        <dbReference type="Proteomes" id="UP000277498"/>
    </source>
</evidence>
<dbReference type="OrthoDB" id="270332at2"/>
<dbReference type="InterPro" id="IPR002052">
    <property type="entry name" value="DNA_methylase_N6_adenine_CS"/>
</dbReference>
<reference evidence="2 3" key="1">
    <citation type="submission" date="2018-11" db="EMBL/GenBank/DDBJ databases">
        <authorList>
            <person name="Criscuolo A."/>
        </authorList>
    </citation>
    <scope>NUCLEOTIDE SEQUENCE [LARGE SCALE GENOMIC DNA]</scope>
    <source>
        <strain evidence="2">ACIP111625</strain>
    </source>
</reference>
<dbReference type="Proteomes" id="UP000277498">
    <property type="component" value="Unassembled WGS sequence"/>
</dbReference>
<gene>
    <name evidence="2" type="ORF">XINFAN_04236</name>
</gene>
<accession>A0A3P5XY22</accession>